<keyword evidence="3 6" id="KW-0812">Transmembrane</keyword>
<name>A0A6C2UAU8_PONDE</name>
<feature type="transmembrane region" description="Helical" evidence="6">
    <location>
        <begin position="60"/>
        <end position="83"/>
    </location>
</feature>
<keyword evidence="5 6" id="KW-0472">Membrane</keyword>
<sequence length="437" mass="48405">MAKQFIDRVKRFLHFLQHDLWRIDLVHDSKLHAIGVEVLRVTHLVLKGVKDDNCKLHAAALTYSTLMAMVPFMVILFSIAKAIGYNAAEESLLEFATEMPEGIQEFIHNVLNIVQGINPATLGAVGGVIFLYIIFKLLSGIEESFNQIWGVQSSRGISDKIRNYLSVLVIAPALMLLANAGSAAILAFAAKVEWLGSLVTLSMQLAPIFVLALAFVAVFMFLPNTKVGFRPAAIGGLTSAVMVLILQYVILKFSSVLFQKYAIYGSFASIPLFLFWLHLNWTILLMGSELAFAIQNRDTYAEEQAAVRASMVAKLWVAYSVMQEAVRIFQGTEPAFNTTHYARRNNIPIRLMNEVVGVLSRARLLGEVATEGQETYALLQAPEHVTAKKIYDLMISDGSSPEELGLVDDLVTNEMLSAVDVSLDETLDAINLRKFME</sequence>
<feature type="transmembrane region" description="Helical" evidence="6">
    <location>
        <begin position="229"/>
        <end position="250"/>
    </location>
</feature>
<feature type="transmembrane region" description="Helical" evidence="6">
    <location>
        <begin position="164"/>
        <end position="189"/>
    </location>
</feature>
<dbReference type="Pfam" id="PF03631">
    <property type="entry name" value="Virul_fac_BrkB"/>
    <property type="match status" value="1"/>
</dbReference>
<evidence type="ECO:0000313" key="8">
    <source>
        <dbReference type="Proteomes" id="UP000366872"/>
    </source>
</evidence>
<dbReference type="EMBL" id="CAAHFG010000004">
    <property type="protein sequence ID" value="VGO17029.1"/>
    <property type="molecule type" value="Genomic_DNA"/>
</dbReference>
<keyword evidence="4 6" id="KW-1133">Transmembrane helix</keyword>
<dbReference type="InterPro" id="IPR017039">
    <property type="entry name" value="Virul_fac_BrkB"/>
</dbReference>
<keyword evidence="8" id="KW-1185">Reference proteome</keyword>
<evidence type="ECO:0000256" key="1">
    <source>
        <dbReference type="ARBA" id="ARBA00004651"/>
    </source>
</evidence>
<feature type="transmembrane region" description="Helical" evidence="6">
    <location>
        <begin position="262"/>
        <end position="287"/>
    </location>
</feature>
<accession>A0A6C2UAU8</accession>
<keyword evidence="2" id="KW-1003">Cell membrane</keyword>
<dbReference type="PANTHER" id="PTHR30213">
    <property type="entry name" value="INNER MEMBRANE PROTEIN YHJD"/>
    <property type="match status" value="1"/>
</dbReference>
<dbReference type="RefSeq" id="WP_136082532.1">
    <property type="nucleotide sequence ID" value="NZ_CAAHFG010000004.1"/>
</dbReference>
<feature type="transmembrane region" description="Helical" evidence="6">
    <location>
        <begin position="116"/>
        <end position="135"/>
    </location>
</feature>
<dbReference type="Proteomes" id="UP000366872">
    <property type="component" value="Unassembled WGS sequence"/>
</dbReference>
<gene>
    <name evidence="7" type="ORF">PDESU_05623</name>
</gene>
<proteinExistence type="predicted"/>
<dbReference type="NCBIfam" id="TIGR00765">
    <property type="entry name" value="yihY_not_rbn"/>
    <property type="match status" value="1"/>
</dbReference>
<dbReference type="PANTHER" id="PTHR30213:SF0">
    <property type="entry name" value="UPF0761 MEMBRANE PROTEIN YIHY"/>
    <property type="match status" value="1"/>
</dbReference>
<organism evidence="7 8">
    <name type="scientific">Pontiella desulfatans</name>
    <dbReference type="NCBI Taxonomy" id="2750659"/>
    <lineage>
        <taxon>Bacteria</taxon>
        <taxon>Pseudomonadati</taxon>
        <taxon>Kiritimatiellota</taxon>
        <taxon>Kiritimatiellia</taxon>
        <taxon>Kiritimatiellales</taxon>
        <taxon>Pontiellaceae</taxon>
        <taxon>Pontiella</taxon>
    </lineage>
</organism>
<evidence type="ECO:0000256" key="2">
    <source>
        <dbReference type="ARBA" id="ARBA00022475"/>
    </source>
</evidence>
<dbReference type="GO" id="GO:0005886">
    <property type="term" value="C:plasma membrane"/>
    <property type="evidence" value="ECO:0007669"/>
    <property type="project" value="UniProtKB-SubCell"/>
</dbReference>
<evidence type="ECO:0000256" key="6">
    <source>
        <dbReference type="SAM" id="Phobius"/>
    </source>
</evidence>
<evidence type="ECO:0000313" key="7">
    <source>
        <dbReference type="EMBL" id="VGO17029.1"/>
    </source>
</evidence>
<dbReference type="AlphaFoldDB" id="A0A6C2UAU8"/>
<reference evidence="7 8" key="1">
    <citation type="submission" date="2019-04" db="EMBL/GenBank/DDBJ databases">
        <authorList>
            <person name="Van Vliet M D."/>
        </authorList>
    </citation>
    <scope>NUCLEOTIDE SEQUENCE [LARGE SCALE GENOMIC DNA]</scope>
    <source>
        <strain evidence="7 8">F1</strain>
    </source>
</reference>
<protein>
    <submittedName>
        <fullName evidence="7">Uncharacterized protein</fullName>
    </submittedName>
</protein>
<comment type="subcellular location">
    <subcellularLocation>
        <location evidence="1">Cell membrane</location>
        <topology evidence="1">Multi-pass membrane protein</topology>
    </subcellularLocation>
</comment>
<evidence type="ECO:0000256" key="5">
    <source>
        <dbReference type="ARBA" id="ARBA00023136"/>
    </source>
</evidence>
<feature type="transmembrane region" description="Helical" evidence="6">
    <location>
        <begin position="201"/>
        <end position="222"/>
    </location>
</feature>
<evidence type="ECO:0000256" key="4">
    <source>
        <dbReference type="ARBA" id="ARBA00022989"/>
    </source>
</evidence>
<evidence type="ECO:0000256" key="3">
    <source>
        <dbReference type="ARBA" id="ARBA00022692"/>
    </source>
</evidence>